<dbReference type="InterPro" id="IPR036097">
    <property type="entry name" value="HisK_dim/P_sf"/>
</dbReference>
<evidence type="ECO:0000256" key="3">
    <source>
        <dbReference type="PROSITE-ProRule" id="PRU00339"/>
    </source>
</evidence>
<feature type="repeat" description="TPR" evidence="3">
    <location>
        <begin position="200"/>
        <end position="233"/>
    </location>
</feature>
<feature type="coiled-coil region" evidence="4">
    <location>
        <begin position="477"/>
        <end position="504"/>
    </location>
</feature>
<dbReference type="InterPro" id="IPR024812">
    <property type="entry name" value="TPR_24"/>
</dbReference>
<evidence type="ECO:0000256" key="5">
    <source>
        <dbReference type="SAM" id="Phobius"/>
    </source>
</evidence>
<keyword evidence="4" id="KW-0175">Coiled coil</keyword>
<dbReference type="InterPro" id="IPR003661">
    <property type="entry name" value="HisK_dim/P_dom"/>
</dbReference>
<dbReference type="SUPFAM" id="SSF47384">
    <property type="entry name" value="Homodimeric domain of signal transducing histidine kinase"/>
    <property type="match status" value="1"/>
</dbReference>
<organism evidence="7 8">
    <name type="scientific">Reichenbachiella agariperforans</name>
    <dbReference type="NCBI Taxonomy" id="156994"/>
    <lineage>
        <taxon>Bacteria</taxon>
        <taxon>Pseudomonadati</taxon>
        <taxon>Bacteroidota</taxon>
        <taxon>Cytophagia</taxon>
        <taxon>Cytophagales</taxon>
        <taxon>Reichenbachiellaceae</taxon>
        <taxon>Reichenbachiella</taxon>
    </lineage>
</organism>
<dbReference type="SMART" id="SM00028">
    <property type="entry name" value="TPR"/>
    <property type="match status" value="7"/>
</dbReference>
<keyword evidence="5" id="KW-1133">Transmembrane helix</keyword>
<evidence type="ECO:0000256" key="2">
    <source>
        <dbReference type="ARBA" id="ARBA00012438"/>
    </source>
</evidence>
<feature type="chain" id="PRO_5012793869" description="histidine kinase" evidence="6">
    <location>
        <begin position="21"/>
        <end position="595"/>
    </location>
</feature>
<gene>
    <name evidence="7" type="ORF">SAMN04488028_11112</name>
</gene>
<reference evidence="8" key="1">
    <citation type="submission" date="2016-11" db="EMBL/GenBank/DDBJ databases">
        <authorList>
            <person name="Varghese N."/>
            <person name="Submissions S."/>
        </authorList>
    </citation>
    <scope>NUCLEOTIDE SEQUENCE [LARGE SCALE GENOMIC DNA]</scope>
    <source>
        <strain evidence="8">DSM 26134</strain>
    </source>
</reference>
<dbReference type="Pfam" id="PF13181">
    <property type="entry name" value="TPR_8"/>
    <property type="match status" value="1"/>
</dbReference>
<dbReference type="SUPFAM" id="SSF48452">
    <property type="entry name" value="TPR-like"/>
    <property type="match status" value="2"/>
</dbReference>
<dbReference type="PROSITE" id="PS50005">
    <property type="entry name" value="TPR"/>
    <property type="match status" value="3"/>
</dbReference>
<evidence type="ECO:0000313" key="7">
    <source>
        <dbReference type="EMBL" id="SHK90437.1"/>
    </source>
</evidence>
<dbReference type="Gene3D" id="1.25.40.10">
    <property type="entry name" value="Tetratricopeptide repeat domain"/>
    <property type="match status" value="3"/>
</dbReference>
<keyword evidence="5" id="KW-0812">Transmembrane</keyword>
<dbReference type="STRING" id="156994.SAMN04488028_11112"/>
<feature type="repeat" description="TPR" evidence="3">
    <location>
        <begin position="240"/>
        <end position="273"/>
    </location>
</feature>
<keyword evidence="8" id="KW-1185">Reference proteome</keyword>
<protein>
    <recommendedName>
        <fullName evidence="2">histidine kinase</fullName>
        <ecNumber evidence="2">2.7.13.3</ecNumber>
    </recommendedName>
</protein>
<dbReference type="Proteomes" id="UP000184474">
    <property type="component" value="Unassembled WGS sequence"/>
</dbReference>
<dbReference type="CDD" id="cd00082">
    <property type="entry name" value="HisKA"/>
    <property type="match status" value="1"/>
</dbReference>
<dbReference type="PROSITE" id="PS50293">
    <property type="entry name" value="TPR_REGION"/>
    <property type="match status" value="1"/>
</dbReference>
<proteinExistence type="predicted"/>
<feature type="signal peptide" evidence="6">
    <location>
        <begin position="1"/>
        <end position="20"/>
    </location>
</feature>
<evidence type="ECO:0000313" key="8">
    <source>
        <dbReference type="Proteomes" id="UP000184474"/>
    </source>
</evidence>
<accession>A0A1M6W9R3</accession>
<keyword evidence="6" id="KW-0732">Signal</keyword>
<name>A0A1M6W9R3_REIAG</name>
<dbReference type="EMBL" id="FRAA01000011">
    <property type="protein sequence ID" value="SHK90437.1"/>
    <property type="molecule type" value="Genomic_DNA"/>
</dbReference>
<dbReference type="InterPro" id="IPR019734">
    <property type="entry name" value="TPR_rpt"/>
</dbReference>
<evidence type="ECO:0000256" key="4">
    <source>
        <dbReference type="SAM" id="Coils"/>
    </source>
</evidence>
<dbReference type="RefSeq" id="WP_073125314.1">
    <property type="nucleotide sequence ID" value="NZ_FRAA01000011.1"/>
</dbReference>
<dbReference type="PANTHER" id="PTHR47050:SF1">
    <property type="entry name" value="TETRATRICOPEPTIDE REPEAT PROTEIN 24-LIKE"/>
    <property type="match status" value="1"/>
</dbReference>
<dbReference type="EC" id="2.7.13.3" evidence="2"/>
<dbReference type="InterPro" id="IPR011990">
    <property type="entry name" value="TPR-like_helical_dom_sf"/>
</dbReference>
<feature type="repeat" description="TPR" evidence="3">
    <location>
        <begin position="161"/>
        <end position="194"/>
    </location>
</feature>
<keyword evidence="3" id="KW-0802">TPR repeat</keyword>
<comment type="catalytic activity">
    <reaction evidence="1">
        <text>ATP + protein L-histidine = ADP + protein N-phospho-L-histidine.</text>
        <dbReference type="EC" id="2.7.13.3"/>
    </reaction>
</comment>
<evidence type="ECO:0000256" key="1">
    <source>
        <dbReference type="ARBA" id="ARBA00000085"/>
    </source>
</evidence>
<dbReference type="AlphaFoldDB" id="A0A1M6W9R3"/>
<evidence type="ECO:0000256" key="6">
    <source>
        <dbReference type="SAM" id="SignalP"/>
    </source>
</evidence>
<dbReference type="Gene3D" id="1.10.287.130">
    <property type="match status" value="1"/>
</dbReference>
<dbReference type="Pfam" id="PF13424">
    <property type="entry name" value="TPR_12"/>
    <property type="match status" value="2"/>
</dbReference>
<keyword evidence="5" id="KW-0472">Membrane</keyword>
<feature type="transmembrane region" description="Helical" evidence="5">
    <location>
        <begin position="444"/>
        <end position="467"/>
    </location>
</feature>
<dbReference type="PANTHER" id="PTHR47050">
    <property type="entry name" value="TETRATRICOPEPTIDE REPEAT PROTEIN 24"/>
    <property type="match status" value="1"/>
</dbReference>
<dbReference type="GO" id="GO:0000155">
    <property type="term" value="F:phosphorelay sensor kinase activity"/>
    <property type="evidence" value="ECO:0007669"/>
    <property type="project" value="InterPro"/>
</dbReference>
<sequence length="595" mass="68192">MLKYLLTWISYSVITSSVCAFSNNSDSLNLILKNISGDSTTVIWLNGLAQATYRNDTDSALWYAEHALHIAKQINYAIGEAESYRRMGLIYKNQGNSNRALELLLQSKSIYQQIGLTSEMALLDNNIGGVYRRLGQYPHALSHYLESIQVAKLSQNQRLESMVYNNLGILYKHVGMYDSAMTNYYKSIEIKKKIDPQSLGSSYTNLGMIKLLLKNYEEAEQYFAIALKLDLEQNDGWGKANTYENLGMVHLEKQQYDQAQHYFEQALEGFTTIKAQKDVAVILSLMGKTQNKRGHYSDAIPLLIEAQKTFKETKSPLETSRTWHELAQSQFGLKQFDEALMSIKNALSIAEQIGALKEAVQAYELLYQIYGTLEDGERTYQYAQRYISMKDSLFNQEQVEYIALLESQNQISKVEQENLLLLKENQLRDTQLEASNLKILRQNAIQWTLITCLIFAVVVAGFSYYFYNRRVKTIQLLQILNSEINQQKEQIASQAEELTKVNSEMKHMNGSLEVLVQERTQKIETQNKKLRDYAFANSHEVRAPLANLLGLINLTQKNNMTPEDLQVILDKVHSQAIDLDHIITKVNKLLEEEKL</sequence>